<evidence type="ECO:0000313" key="2">
    <source>
        <dbReference type="EMBL" id="KAL3661912.1"/>
    </source>
</evidence>
<comment type="caution">
    <text evidence="2">The sequence shown here is derived from an EMBL/GenBank/DDBJ whole genome shotgun (WGS) entry which is preliminary data.</text>
</comment>
<organism evidence="2 3">
    <name type="scientific">Phytophthora oleae</name>
    <dbReference type="NCBI Taxonomy" id="2107226"/>
    <lineage>
        <taxon>Eukaryota</taxon>
        <taxon>Sar</taxon>
        <taxon>Stramenopiles</taxon>
        <taxon>Oomycota</taxon>
        <taxon>Peronosporomycetes</taxon>
        <taxon>Peronosporales</taxon>
        <taxon>Peronosporaceae</taxon>
        <taxon>Phytophthora</taxon>
    </lineage>
</organism>
<dbReference type="Proteomes" id="UP001632037">
    <property type="component" value="Unassembled WGS sequence"/>
</dbReference>
<feature type="compositionally biased region" description="Polar residues" evidence="1">
    <location>
        <begin position="18"/>
        <end position="27"/>
    </location>
</feature>
<name>A0ABD3F7H7_9STRA</name>
<evidence type="ECO:0000313" key="3">
    <source>
        <dbReference type="Proteomes" id="UP001632037"/>
    </source>
</evidence>
<dbReference type="AlphaFoldDB" id="A0ABD3F7H7"/>
<evidence type="ECO:0000256" key="1">
    <source>
        <dbReference type="SAM" id="MobiDB-lite"/>
    </source>
</evidence>
<feature type="region of interest" description="Disordered" evidence="1">
    <location>
        <begin position="1"/>
        <end position="33"/>
    </location>
</feature>
<gene>
    <name evidence="2" type="ORF">V7S43_013205</name>
</gene>
<keyword evidence="3" id="KW-1185">Reference proteome</keyword>
<accession>A0ABD3F7H7</accession>
<reference evidence="2 3" key="1">
    <citation type="submission" date="2024-09" db="EMBL/GenBank/DDBJ databases">
        <title>Genome sequencing and assembly of Phytophthora oleae, isolate VK10A, causative agent of rot of olive drupes.</title>
        <authorList>
            <person name="Conti Taguali S."/>
            <person name="Riolo M."/>
            <person name="La Spada F."/>
            <person name="Cacciola S.O."/>
            <person name="Dionisio G."/>
        </authorList>
    </citation>
    <scope>NUCLEOTIDE SEQUENCE [LARGE SCALE GENOMIC DNA]</scope>
    <source>
        <strain evidence="2 3">VK10A</strain>
    </source>
</reference>
<protein>
    <submittedName>
        <fullName evidence="2">Uncharacterized protein</fullName>
    </submittedName>
</protein>
<sequence>MGGRTNTSGGKRPAADSPTATTFTGSKRMTGRKRLDVLQENMAAGMAASGEAAE</sequence>
<dbReference type="EMBL" id="JBIMZQ010000034">
    <property type="protein sequence ID" value="KAL3661912.1"/>
    <property type="molecule type" value="Genomic_DNA"/>
</dbReference>
<proteinExistence type="predicted"/>